<dbReference type="AlphaFoldDB" id="A0A645DZC6"/>
<protein>
    <submittedName>
        <fullName evidence="1">Uncharacterized protein</fullName>
    </submittedName>
</protein>
<sequence length="108" mass="11911">MVGAIVQGGLYASYRIAGQYAFHHTVMQALFDMRNKVSRHSATDNLVDKDKIIILGIARFKGDPYVTELAAAAGLFLMTALGTGRFTDGFTVWHLHGFKVYADAKFLL</sequence>
<gene>
    <name evidence="1" type="ORF">SDC9_141105</name>
</gene>
<accession>A0A645DZC6</accession>
<comment type="caution">
    <text evidence="1">The sequence shown here is derived from an EMBL/GenBank/DDBJ whole genome shotgun (WGS) entry which is preliminary data.</text>
</comment>
<organism evidence="1">
    <name type="scientific">bioreactor metagenome</name>
    <dbReference type="NCBI Taxonomy" id="1076179"/>
    <lineage>
        <taxon>unclassified sequences</taxon>
        <taxon>metagenomes</taxon>
        <taxon>ecological metagenomes</taxon>
    </lineage>
</organism>
<name>A0A645DZC6_9ZZZZ</name>
<proteinExistence type="predicted"/>
<reference evidence="1" key="1">
    <citation type="submission" date="2019-08" db="EMBL/GenBank/DDBJ databases">
        <authorList>
            <person name="Kucharzyk K."/>
            <person name="Murdoch R.W."/>
            <person name="Higgins S."/>
            <person name="Loffler F."/>
        </authorList>
    </citation>
    <scope>NUCLEOTIDE SEQUENCE</scope>
</reference>
<dbReference type="EMBL" id="VSSQ01040662">
    <property type="protein sequence ID" value="MPM93963.1"/>
    <property type="molecule type" value="Genomic_DNA"/>
</dbReference>
<evidence type="ECO:0000313" key="1">
    <source>
        <dbReference type="EMBL" id="MPM93963.1"/>
    </source>
</evidence>